<proteinExistence type="predicted"/>
<evidence type="ECO:0000313" key="1">
    <source>
        <dbReference type="EMBL" id="QCC54479.1"/>
    </source>
</evidence>
<dbReference type="KEGG" id="nbg:DV706_08260"/>
<sequence length="95" mass="10169">MATLARHFFSAIQIVLDVLLSNCSCCSLFESGVGTAIAPQPQRGRFALRAKAPLAGVPKGTEPKNYIAPPLPPHADLQLKQAKPRSVIPPCNFAF</sequence>
<evidence type="ECO:0000313" key="2">
    <source>
        <dbReference type="Proteomes" id="UP000296822"/>
    </source>
</evidence>
<name>A0A4D6HKL2_9EURY</name>
<organism evidence="1 2">
    <name type="scientific">Natronorubrum bangense</name>
    <dbReference type="NCBI Taxonomy" id="61858"/>
    <lineage>
        <taxon>Archaea</taxon>
        <taxon>Methanobacteriati</taxon>
        <taxon>Methanobacteriota</taxon>
        <taxon>Stenosarchaea group</taxon>
        <taxon>Halobacteria</taxon>
        <taxon>Halobacteriales</taxon>
        <taxon>Natrialbaceae</taxon>
        <taxon>Natronorubrum</taxon>
    </lineage>
</organism>
<protein>
    <submittedName>
        <fullName evidence="1">Uncharacterized protein</fullName>
    </submittedName>
</protein>
<dbReference type="EMBL" id="CP031305">
    <property type="protein sequence ID" value="QCC54479.1"/>
    <property type="molecule type" value="Genomic_DNA"/>
</dbReference>
<dbReference type="Proteomes" id="UP000296822">
    <property type="component" value="Chromosome"/>
</dbReference>
<gene>
    <name evidence="1" type="ORF">DV706_08260</name>
</gene>
<dbReference type="AlphaFoldDB" id="A0A4D6HKL2"/>
<accession>A0A4D6HKL2</accession>
<reference evidence="1 2" key="1">
    <citation type="journal article" date="2019" name="Nat. Commun.">
        <title>A new type of DNA phosphorothioation-based antiviral system in archaea.</title>
        <authorList>
            <person name="Xiong L."/>
            <person name="Liu S."/>
            <person name="Chen S."/>
            <person name="Xiao Y."/>
            <person name="Zhu B."/>
            <person name="Gao Y."/>
            <person name="Zhang Y."/>
            <person name="Chen B."/>
            <person name="Luo J."/>
            <person name="Deng Z."/>
            <person name="Chen X."/>
            <person name="Wang L."/>
            <person name="Chen S."/>
        </authorList>
    </citation>
    <scope>NUCLEOTIDE SEQUENCE [LARGE SCALE GENOMIC DNA]</scope>
    <source>
        <strain evidence="1 2">JCM 10635</strain>
    </source>
</reference>